<dbReference type="EMBL" id="FMTP01000010">
    <property type="protein sequence ID" value="SCW95527.1"/>
    <property type="molecule type" value="Genomic_DNA"/>
</dbReference>
<dbReference type="AlphaFoldDB" id="A0A1G4UPN4"/>
<dbReference type="RefSeq" id="WP_091444085.1">
    <property type="nucleotide sequence ID" value="NZ_FMTP01000010.1"/>
</dbReference>
<evidence type="ECO:0000313" key="3">
    <source>
        <dbReference type="Proteomes" id="UP000198889"/>
    </source>
</evidence>
<sequence>MNAYIAALEARIVVAKEKNASATNIKKLENMIKRFTNDKFVKLMTSAKVDAQRFARAMYASEKVVKFAHQAIVRDASDLNENTYAIFRTAMLHAQSSLELTKSDCEASLSKSRKIADDKSALVYQRNVTQDESTIAAQVQTSIDALKTLNILVDVADKRATYRVNVNKLAKALCEAFDIQSEKVDA</sequence>
<evidence type="ECO:0000256" key="1">
    <source>
        <dbReference type="SAM" id="Coils"/>
    </source>
</evidence>
<keyword evidence="1" id="KW-0175">Coiled coil</keyword>
<protein>
    <submittedName>
        <fullName evidence="2">Uncharacterized protein</fullName>
    </submittedName>
</protein>
<dbReference type="Proteomes" id="UP000198889">
    <property type="component" value="Unassembled WGS sequence"/>
</dbReference>
<name>A0A1G4UPN4_9HYPH</name>
<feature type="coiled-coil region" evidence="1">
    <location>
        <begin position="5"/>
        <end position="38"/>
    </location>
</feature>
<reference evidence="3" key="1">
    <citation type="submission" date="2016-10" db="EMBL/GenBank/DDBJ databases">
        <authorList>
            <person name="Varghese N."/>
            <person name="Submissions S."/>
        </authorList>
    </citation>
    <scope>NUCLEOTIDE SEQUENCE [LARGE SCALE GENOMIC DNA]</scope>
    <source>
        <strain evidence="3">CGMCC 1.1761</strain>
    </source>
</reference>
<gene>
    <name evidence="2" type="ORF">SAMN05660859_0048</name>
</gene>
<evidence type="ECO:0000313" key="2">
    <source>
        <dbReference type="EMBL" id="SCW95527.1"/>
    </source>
</evidence>
<proteinExistence type="predicted"/>
<keyword evidence="3" id="KW-1185">Reference proteome</keyword>
<organism evidence="2 3">
    <name type="scientific">Ancylobacter rudongensis</name>
    <dbReference type="NCBI Taxonomy" id="177413"/>
    <lineage>
        <taxon>Bacteria</taxon>
        <taxon>Pseudomonadati</taxon>
        <taxon>Pseudomonadota</taxon>
        <taxon>Alphaproteobacteria</taxon>
        <taxon>Hyphomicrobiales</taxon>
        <taxon>Xanthobacteraceae</taxon>
        <taxon>Ancylobacter</taxon>
    </lineage>
</organism>
<accession>A0A1G4UPN4</accession>